<dbReference type="SUPFAM" id="SSF57850">
    <property type="entry name" value="RING/U-box"/>
    <property type="match status" value="1"/>
</dbReference>
<sequence>MNKMATASRRRSRFSQDLQCPICLEAFIRPKGLQCGHKYCESCLQSHINSTVINRGTPHASFPCPVCRADTTLPDTTARVQQWAESFAGNVIVSFLNDAGEAHGENSCDICLKCNKENLATYVCRDCKNFLCTLCREHHDQITSKNIHSVVDLFADKSMFVIPILSQLEMCVKHPKKHLKFFCGDHNALCCNTCGFLEHQKCKRINPIGDLVRSLDVETKSKDVEVNIRNIQSYMKQTARKIKENIDNIENDKSAILQQIRSLRSELNAKLQKLEDDLIASLEINHKTEDLTLDNQETRGKSLISAIENDLTQFDLVMTHGSAVQKVIMLHNMEKNQNRHLSAISEYQSDIKYIRFELEVSKNLKELMNDFHAFGQIKVTRTKPSLPTCPVIGTSQPKASIVSGYFGTSLKNRKAVKILEFRVKVSGEHNSCYISDVLTLHGEKQIFIDFNNMKIKVYGENYQFQESMTLQGKPWSACILPDDNMAVTLPFNKTILVVRMEDKMHKVREIKTRLQCWGIAVLKDQLVTTTFNDEHSVLILNMAGTEIRAVRPDNYQSEKLLGPRYFKMNQAETVIYVSYYGGSRMVAFDTSWNTLFIYTDQEFEGSYGLDTDREGNIYLCGYGSCNVQQISENGKLLRSLITKQQNNKKIVSIKFFRNMDRFLVTYASCNDVELYDMCD</sequence>
<evidence type="ECO:0000259" key="6">
    <source>
        <dbReference type="PROSITE" id="PS50089"/>
    </source>
</evidence>
<dbReference type="InterPro" id="IPR017907">
    <property type="entry name" value="Znf_RING_CS"/>
</dbReference>
<feature type="domain" description="B box-type" evidence="7">
    <location>
        <begin position="166"/>
        <end position="208"/>
    </location>
</feature>
<dbReference type="SMART" id="SM00184">
    <property type="entry name" value="RING"/>
    <property type="match status" value="1"/>
</dbReference>
<dbReference type="PROSITE" id="PS50089">
    <property type="entry name" value="ZF_RING_2"/>
    <property type="match status" value="1"/>
</dbReference>
<dbReference type="SUPFAM" id="SSF101898">
    <property type="entry name" value="NHL repeat"/>
    <property type="match status" value="1"/>
</dbReference>
<dbReference type="InterPro" id="IPR047153">
    <property type="entry name" value="TRIM45/56/19-like"/>
</dbReference>
<gene>
    <name evidence="8" type="ORF">CHS0354_014871</name>
</gene>
<keyword evidence="9" id="KW-1185">Reference proteome</keyword>
<keyword evidence="5" id="KW-0175">Coiled coil</keyword>
<evidence type="ECO:0000256" key="3">
    <source>
        <dbReference type="ARBA" id="ARBA00022833"/>
    </source>
</evidence>
<feature type="domain" description="B box-type" evidence="7">
    <location>
        <begin position="106"/>
        <end position="153"/>
    </location>
</feature>
<accession>A0AAE0RM69</accession>
<dbReference type="PROSITE" id="PS50119">
    <property type="entry name" value="ZF_BBOX"/>
    <property type="match status" value="2"/>
</dbReference>
<dbReference type="Pfam" id="PF00097">
    <property type="entry name" value="zf-C3HC4"/>
    <property type="match status" value="1"/>
</dbReference>
<dbReference type="GO" id="GO:0061630">
    <property type="term" value="F:ubiquitin protein ligase activity"/>
    <property type="evidence" value="ECO:0007669"/>
    <property type="project" value="TreeGrafter"/>
</dbReference>
<dbReference type="GO" id="GO:0008270">
    <property type="term" value="F:zinc ion binding"/>
    <property type="evidence" value="ECO:0007669"/>
    <property type="project" value="UniProtKB-KW"/>
</dbReference>
<reference evidence="8" key="3">
    <citation type="submission" date="2023-05" db="EMBL/GenBank/DDBJ databases">
        <authorList>
            <person name="Smith C.H."/>
        </authorList>
    </citation>
    <scope>NUCLEOTIDE SEQUENCE</scope>
    <source>
        <strain evidence="8">CHS0354</strain>
        <tissue evidence="8">Mantle</tissue>
    </source>
</reference>
<reference evidence="8" key="2">
    <citation type="journal article" date="2021" name="Genome Biol. Evol.">
        <title>Developing a high-quality reference genome for a parasitic bivalve with doubly uniparental inheritance (Bivalvia: Unionida).</title>
        <authorList>
            <person name="Smith C.H."/>
        </authorList>
    </citation>
    <scope>NUCLEOTIDE SEQUENCE</scope>
    <source>
        <strain evidence="8">CHS0354</strain>
        <tissue evidence="8">Mantle</tissue>
    </source>
</reference>
<dbReference type="InterPro" id="IPR018957">
    <property type="entry name" value="Znf_C3HC4_RING-type"/>
</dbReference>
<proteinExistence type="predicted"/>
<protein>
    <submittedName>
        <fullName evidence="8">Uncharacterized protein</fullName>
    </submittedName>
</protein>
<evidence type="ECO:0000313" key="9">
    <source>
        <dbReference type="Proteomes" id="UP001195483"/>
    </source>
</evidence>
<keyword evidence="2 4" id="KW-0863">Zinc-finger</keyword>
<name>A0AAE0RM69_9BIVA</name>
<dbReference type="Gene3D" id="3.30.160.60">
    <property type="entry name" value="Classic Zinc Finger"/>
    <property type="match status" value="1"/>
</dbReference>
<dbReference type="Proteomes" id="UP001195483">
    <property type="component" value="Unassembled WGS sequence"/>
</dbReference>
<feature type="coiled-coil region" evidence="5">
    <location>
        <begin position="239"/>
        <end position="284"/>
    </location>
</feature>
<evidence type="ECO:0000256" key="4">
    <source>
        <dbReference type="PROSITE-ProRule" id="PRU00024"/>
    </source>
</evidence>
<dbReference type="PANTHER" id="PTHR25462:SF296">
    <property type="entry name" value="MEIOTIC P26, ISOFORM F"/>
    <property type="match status" value="1"/>
</dbReference>
<comment type="caution">
    <text evidence="8">The sequence shown here is derived from an EMBL/GenBank/DDBJ whole genome shotgun (WGS) entry which is preliminary data.</text>
</comment>
<dbReference type="SUPFAM" id="SSF57845">
    <property type="entry name" value="B-box zinc-binding domain"/>
    <property type="match status" value="1"/>
</dbReference>
<dbReference type="PROSITE" id="PS00518">
    <property type="entry name" value="ZF_RING_1"/>
    <property type="match status" value="1"/>
</dbReference>
<evidence type="ECO:0000313" key="8">
    <source>
        <dbReference type="EMBL" id="KAK3575695.1"/>
    </source>
</evidence>
<dbReference type="Gene3D" id="2.120.10.30">
    <property type="entry name" value="TolB, C-terminal domain"/>
    <property type="match status" value="1"/>
</dbReference>
<organism evidence="8 9">
    <name type="scientific">Potamilus streckersoni</name>
    <dbReference type="NCBI Taxonomy" id="2493646"/>
    <lineage>
        <taxon>Eukaryota</taxon>
        <taxon>Metazoa</taxon>
        <taxon>Spiralia</taxon>
        <taxon>Lophotrochozoa</taxon>
        <taxon>Mollusca</taxon>
        <taxon>Bivalvia</taxon>
        <taxon>Autobranchia</taxon>
        <taxon>Heteroconchia</taxon>
        <taxon>Palaeoheterodonta</taxon>
        <taxon>Unionida</taxon>
        <taxon>Unionoidea</taxon>
        <taxon>Unionidae</taxon>
        <taxon>Ambleminae</taxon>
        <taxon>Lampsilini</taxon>
        <taxon>Potamilus</taxon>
    </lineage>
</organism>
<keyword evidence="1" id="KW-0479">Metal-binding</keyword>
<dbReference type="InterPro" id="IPR001841">
    <property type="entry name" value="Znf_RING"/>
</dbReference>
<evidence type="ECO:0000256" key="1">
    <source>
        <dbReference type="ARBA" id="ARBA00022723"/>
    </source>
</evidence>
<dbReference type="InterPro" id="IPR011042">
    <property type="entry name" value="6-blade_b-propeller_TolB-like"/>
</dbReference>
<evidence type="ECO:0000256" key="2">
    <source>
        <dbReference type="ARBA" id="ARBA00022771"/>
    </source>
</evidence>
<dbReference type="AlphaFoldDB" id="A0AAE0RM69"/>
<keyword evidence="3" id="KW-0862">Zinc</keyword>
<feature type="domain" description="RING-type" evidence="6">
    <location>
        <begin position="20"/>
        <end position="68"/>
    </location>
</feature>
<reference evidence="8" key="1">
    <citation type="journal article" date="2021" name="Genome Biol. Evol.">
        <title>A High-Quality Reference Genome for a Parasitic Bivalve with Doubly Uniparental Inheritance (Bivalvia: Unionida).</title>
        <authorList>
            <person name="Smith C.H."/>
        </authorList>
    </citation>
    <scope>NUCLEOTIDE SEQUENCE</scope>
    <source>
        <strain evidence="8">CHS0354</strain>
    </source>
</reference>
<dbReference type="InterPro" id="IPR000315">
    <property type="entry name" value="Znf_B-box"/>
</dbReference>
<dbReference type="PANTHER" id="PTHR25462">
    <property type="entry name" value="BONUS, ISOFORM C-RELATED"/>
    <property type="match status" value="1"/>
</dbReference>
<dbReference type="CDD" id="cd19756">
    <property type="entry name" value="Bbox2"/>
    <property type="match status" value="1"/>
</dbReference>
<dbReference type="InterPro" id="IPR013083">
    <property type="entry name" value="Znf_RING/FYVE/PHD"/>
</dbReference>
<evidence type="ECO:0000259" key="7">
    <source>
        <dbReference type="PROSITE" id="PS50119"/>
    </source>
</evidence>
<evidence type="ECO:0000256" key="5">
    <source>
        <dbReference type="SAM" id="Coils"/>
    </source>
</evidence>
<dbReference type="Gene3D" id="3.30.40.10">
    <property type="entry name" value="Zinc/RING finger domain, C3HC4 (zinc finger)"/>
    <property type="match status" value="1"/>
</dbReference>
<dbReference type="EMBL" id="JAEAOA010000910">
    <property type="protein sequence ID" value="KAK3575695.1"/>
    <property type="molecule type" value="Genomic_DNA"/>
</dbReference>